<dbReference type="KEGG" id="dwd:DSCW_10850"/>
<evidence type="ECO:0000313" key="2">
    <source>
        <dbReference type="Proteomes" id="UP000427769"/>
    </source>
</evidence>
<gene>
    <name evidence="1" type="ORF">DSCW_10850</name>
</gene>
<dbReference type="EMBL" id="AP021875">
    <property type="protein sequence ID" value="BBO73668.1"/>
    <property type="molecule type" value="Genomic_DNA"/>
</dbReference>
<reference evidence="1 2" key="1">
    <citation type="submission" date="2019-11" db="EMBL/GenBank/DDBJ databases">
        <title>Comparative genomics of hydrocarbon-degrading Desulfosarcina strains.</title>
        <authorList>
            <person name="Watanabe M."/>
            <person name="Kojima H."/>
            <person name="Fukui M."/>
        </authorList>
    </citation>
    <scope>NUCLEOTIDE SEQUENCE [LARGE SCALE GENOMIC DNA]</scope>
    <source>
        <strain evidence="1 2">PP31</strain>
    </source>
</reference>
<organism evidence="1 2">
    <name type="scientific">Desulfosarcina widdelii</name>
    <dbReference type="NCBI Taxonomy" id="947919"/>
    <lineage>
        <taxon>Bacteria</taxon>
        <taxon>Pseudomonadati</taxon>
        <taxon>Thermodesulfobacteriota</taxon>
        <taxon>Desulfobacteria</taxon>
        <taxon>Desulfobacterales</taxon>
        <taxon>Desulfosarcinaceae</taxon>
        <taxon>Desulfosarcina</taxon>
    </lineage>
</organism>
<accession>A0A5K7YYG9</accession>
<dbReference type="Proteomes" id="UP000427769">
    <property type="component" value="Chromosome"/>
</dbReference>
<dbReference type="AlphaFoldDB" id="A0A5K7YYG9"/>
<name>A0A5K7YYG9_9BACT</name>
<evidence type="ECO:0000313" key="1">
    <source>
        <dbReference type="EMBL" id="BBO73668.1"/>
    </source>
</evidence>
<proteinExistence type="predicted"/>
<keyword evidence="2" id="KW-1185">Reference proteome</keyword>
<sequence>MGLHGRIIIGRNGRGGIAGFRFRPTPARLVSGREPSGDFIHGMTGGAVVVWHGAKFLYG</sequence>
<protein>
    <submittedName>
        <fullName evidence="1">Uncharacterized protein</fullName>
    </submittedName>
</protein>